<dbReference type="AlphaFoldDB" id="A0A6P2GEX2"/>
<dbReference type="EMBL" id="JAFCIQ010000022">
    <property type="protein sequence ID" value="MBM2769882.1"/>
    <property type="molecule type" value="Genomic_DNA"/>
</dbReference>
<dbReference type="EMBL" id="CABVLY010000019">
    <property type="protein sequence ID" value="VVU51856.1"/>
    <property type="molecule type" value="Genomic_DNA"/>
</dbReference>
<name>A0A6P2GEX2_9BURK</name>
<reference evidence="2 3" key="1">
    <citation type="submission" date="2019-09" db="EMBL/GenBank/DDBJ databases">
        <authorList>
            <person name="Depoorter E."/>
        </authorList>
    </citation>
    <scope>NUCLEOTIDE SEQUENCE [LARGE SCALE GENOMIC DNA]</scope>
    <source>
        <strain evidence="2">LMG 20980</strain>
    </source>
</reference>
<dbReference type="Proteomes" id="UP000494201">
    <property type="component" value="Unassembled WGS sequence"/>
</dbReference>
<dbReference type="Proteomes" id="UP000755577">
    <property type="component" value="Unassembled WGS sequence"/>
</dbReference>
<organism evidence="2 3">
    <name type="scientific">Burkholderia anthina</name>
    <dbReference type="NCBI Taxonomy" id="179879"/>
    <lineage>
        <taxon>Bacteria</taxon>
        <taxon>Pseudomonadati</taxon>
        <taxon>Pseudomonadota</taxon>
        <taxon>Betaproteobacteria</taxon>
        <taxon>Burkholderiales</taxon>
        <taxon>Burkholderiaceae</taxon>
        <taxon>Burkholderia</taxon>
        <taxon>Burkholderia cepacia complex</taxon>
    </lineage>
</organism>
<proteinExistence type="predicted"/>
<accession>A0A6P2GEX2</accession>
<dbReference type="GeneID" id="56502644"/>
<sequence>MTTTNHSRTNALTDLLPCPHCGHAAQIMTGDGPFFGRVQVECGSCRIATFWYDQAVAVRQWNRRVSASPVEQHEAAPADERSVLNLAIEALQAFAGSDDFHFWHKKYHPAIEKARRVLAASKEIINVE</sequence>
<reference evidence="1 4" key="2">
    <citation type="submission" date="2021-02" db="EMBL/GenBank/DDBJ databases">
        <title>Draft genome of the type strains Burkholderia anthina DSM16086.</title>
        <authorList>
            <person name="Hertel R."/>
            <person name="Meissner J."/>
            <person name="Poehlein A."/>
            <person name="Daniel R."/>
            <person name="Commichau F.M."/>
        </authorList>
    </citation>
    <scope>NUCLEOTIDE SEQUENCE [LARGE SCALE GENOMIC DNA]</scope>
    <source>
        <strain evidence="1 4">DSM 16086</strain>
    </source>
</reference>
<dbReference type="RefSeq" id="WP_174927493.1">
    <property type="nucleotide sequence ID" value="NZ_CABVLY010000019.1"/>
</dbReference>
<dbReference type="Pfam" id="PF14354">
    <property type="entry name" value="Lar_restr_allev"/>
    <property type="match status" value="1"/>
</dbReference>
<evidence type="ECO:0000313" key="1">
    <source>
        <dbReference type="EMBL" id="MBM2769882.1"/>
    </source>
</evidence>
<keyword evidence="4" id="KW-1185">Reference proteome</keyword>
<evidence type="ECO:0000313" key="3">
    <source>
        <dbReference type="Proteomes" id="UP000494201"/>
    </source>
</evidence>
<gene>
    <name evidence="2" type="ORF">BAN20980_04579</name>
    <name evidence="1" type="ORF">JQK92_26050</name>
</gene>
<evidence type="ECO:0000313" key="4">
    <source>
        <dbReference type="Proteomes" id="UP000755577"/>
    </source>
</evidence>
<evidence type="ECO:0000313" key="2">
    <source>
        <dbReference type="EMBL" id="VVU51856.1"/>
    </source>
</evidence>
<protein>
    <submittedName>
        <fullName evidence="1">Lar family restriction alleviation protein</fullName>
    </submittedName>
</protein>